<name>A0A0P0WVP9_ORYSJ</name>
<evidence type="ECO:0000313" key="2">
    <source>
        <dbReference type="Proteomes" id="UP000059680"/>
    </source>
</evidence>
<keyword evidence="2" id="KW-1185">Reference proteome</keyword>
<accession>A0A0P0WVP9</accession>
<dbReference type="Gramene" id="Os06t0311700-00">
    <property type="protein sequence ID" value="Os06t0311700-00"/>
    <property type="gene ID" value="Os06g0311700"/>
</dbReference>
<dbReference type="AlphaFoldDB" id="A0A0P0WVP9"/>
<dbReference type="InParanoid" id="A0A0P0WVP9"/>
<feature type="non-terminal residue" evidence="1">
    <location>
        <position position="1"/>
    </location>
</feature>
<reference evidence="1 2" key="2">
    <citation type="journal article" date="2013" name="Plant Cell Physiol.">
        <title>Rice Annotation Project Database (RAP-DB): an integrative and interactive database for rice genomics.</title>
        <authorList>
            <person name="Sakai H."/>
            <person name="Lee S.S."/>
            <person name="Tanaka T."/>
            <person name="Numa H."/>
            <person name="Kim J."/>
            <person name="Kawahara Y."/>
            <person name="Wakimoto H."/>
            <person name="Yang C.C."/>
            <person name="Iwamoto M."/>
            <person name="Abe T."/>
            <person name="Yamada Y."/>
            <person name="Muto A."/>
            <person name="Inokuchi H."/>
            <person name="Ikemura T."/>
            <person name="Matsumoto T."/>
            <person name="Sasaki T."/>
            <person name="Itoh T."/>
        </authorList>
    </citation>
    <scope>NUCLEOTIDE SEQUENCE [LARGE SCALE GENOMIC DNA]</scope>
    <source>
        <strain evidence="2">cv. Nipponbare</strain>
    </source>
</reference>
<evidence type="ECO:0000313" key="1">
    <source>
        <dbReference type="EMBL" id="BAS97442.1"/>
    </source>
</evidence>
<dbReference type="Proteomes" id="UP000059680">
    <property type="component" value="Chromosome 6"/>
</dbReference>
<protein>
    <submittedName>
        <fullName evidence="1">Os06g0311700 protein</fullName>
    </submittedName>
</protein>
<reference evidence="2" key="1">
    <citation type="journal article" date="2005" name="Nature">
        <title>The map-based sequence of the rice genome.</title>
        <authorList>
            <consortium name="International rice genome sequencing project (IRGSP)"/>
            <person name="Matsumoto T."/>
            <person name="Wu J."/>
            <person name="Kanamori H."/>
            <person name="Katayose Y."/>
            <person name="Fujisawa M."/>
            <person name="Namiki N."/>
            <person name="Mizuno H."/>
            <person name="Yamamoto K."/>
            <person name="Antonio B.A."/>
            <person name="Baba T."/>
            <person name="Sakata K."/>
            <person name="Nagamura Y."/>
            <person name="Aoki H."/>
            <person name="Arikawa K."/>
            <person name="Arita K."/>
            <person name="Bito T."/>
            <person name="Chiden Y."/>
            <person name="Fujitsuka N."/>
            <person name="Fukunaka R."/>
            <person name="Hamada M."/>
            <person name="Harada C."/>
            <person name="Hayashi A."/>
            <person name="Hijishita S."/>
            <person name="Honda M."/>
            <person name="Hosokawa S."/>
            <person name="Ichikawa Y."/>
            <person name="Idonuma A."/>
            <person name="Iijima M."/>
            <person name="Ikeda M."/>
            <person name="Ikeno M."/>
            <person name="Ito K."/>
            <person name="Ito S."/>
            <person name="Ito T."/>
            <person name="Ito Y."/>
            <person name="Ito Y."/>
            <person name="Iwabuchi A."/>
            <person name="Kamiya K."/>
            <person name="Karasawa W."/>
            <person name="Kurita K."/>
            <person name="Katagiri S."/>
            <person name="Kikuta A."/>
            <person name="Kobayashi H."/>
            <person name="Kobayashi N."/>
            <person name="Machita K."/>
            <person name="Maehara T."/>
            <person name="Masukawa M."/>
            <person name="Mizubayashi T."/>
            <person name="Mukai Y."/>
            <person name="Nagasaki H."/>
            <person name="Nagata Y."/>
            <person name="Naito S."/>
            <person name="Nakashima M."/>
            <person name="Nakama Y."/>
            <person name="Nakamichi Y."/>
            <person name="Nakamura M."/>
            <person name="Meguro A."/>
            <person name="Negishi M."/>
            <person name="Ohta I."/>
            <person name="Ohta T."/>
            <person name="Okamoto M."/>
            <person name="Ono N."/>
            <person name="Saji S."/>
            <person name="Sakaguchi M."/>
            <person name="Sakai K."/>
            <person name="Shibata M."/>
            <person name="Shimokawa T."/>
            <person name="Song J."/>
            <person name="Takazaki Y."/>
            <person name="Terasawa K."/>
            <person name="Tsugane M."/>
            <person name="Tsuji K."/>
            <person name="Ueda S."/>
            <person name="Waki K."/>
            <person name="Yamagata H."/>
            <person name="Yamamoto M."/>
            <person name="Yamamoto S."/>
            <person name="Yamane H."/>
            <person name="Yoshiki S."/>
            <person name="Yoshihara R."/>
            <person name="Yukawa K."/>
            <person name="Zhong H."/>
            <person name="Yano M."/>
            <person name="Yuan Q."/>
            <person name="Ouyang S."/>
            <person name="Liu J."/>
            <person name="Jones K.M."/>
            <person name="Gansberger K."/>
            <person name="Moffat K."/>
            <person name="Hill J."/>
            <person name="Bera J."/>
            <person name="Fadrosh D."/>
            <person name="Jin S."/>
            <person name="Johri S."/>
            <person name="Kim M."/>
            <person name="Overton L."/>
            <person name="Reardon M."/>
            <person name="Tsitrin T."/>
            <person name="Vuong H."/>
            <person name="Weaver B."/>
            <person name="Ciecko A."/>
            <person name="Tallon L."/>
            <person name="Jackson J."/>
            <person name="Pai G."/>
            <person name="Aken S.V."/>
            <person name="Utterback T."/>
            <person name="Reidmuller S."/>
            <person name="Feldblyum T."/>
            <person name="Hsiao J."/>
            <person name="Zismann V."/>
            <person name="Iobst S."/>
            <person name="de Vazeille A.R."/>
            <person name="Buell C.R."/>
            <person name="Ying K."/>
            <person name="Li Y."/>
            <person name="Lu T."/>
            <person name="Huang Y."/>
            <person name="Zhao Q."/>
            <person name="Feng Q."/>
            <person name="Zhang L."/>
            <person name="Zhu J."/>
            <person name="Weng Q."/>
            <person name="Mu J."/>
            <person name="Lu Y."/>
            <person name="Fan D."/>
            <person name="Liu Y."/>
            <person name="Guan J."/>
            <person name="Zhang Y."/>
            <person name="Yu S."/>
            <person name="Liu X."/>
            <person name="Zhang Y."/>
            <person name="Hong G."/>
            <person name="Han B."/>
            <person name="Choisne N."/>
            <person name="Demange N."/>
            <person name="Orjeda G."/>
            <person name="Samain S."/>
            <person name="Cattolico L."/>
            <person name="Pelletier E."/>
            <person name="Couloux A."/>
            <person name="Segurens B."/>
            <person name="Wincker P."/>
            <person name="D'Hont A."/>
            <person name="Scarpelli C."/>
            <person name="Weissenbach J."/>
            <person name="Salanoubat M."/>
            <person name="Quetier F."/>
            <person name="Yu Y."/>
            <person name="Kim H.R."/>
            <person name="Rambo T."/>
            <person name="Currie J."/>
            <person name="Collura K."/>
            <person name="Luo M."/>
            <person name="Yang T."/>
            <person name="Ammiraju J.S.S."/>
            <person name="Engler F."/>
            <person name="Soderlund C."/>
            <person name="Wing R.A."/>
            <person name="Palmer L.E."/>
            <person name="de la Bastide M."/>
            <person name="Spiegel L."/>
            <person name="Nascimento L."/>
            <person name="Zutavern T."/>
            <person name="O'Shaughnessy A."/>
            <person name="Dike S."/>
            <person name="Dedhia N."/>
            <person name="Preston R."/>
            <person name="Balija V."/>
            <person name="McCombie W.R."/>
            <person name="Chow T."/>
            <person name="Chen H."/>
            <person name="Chung M."/>
            <person name="Chen C."/>
            <person name="Shaw J."/>
            <person name="Wu H."/>
            <person name="Hsiao K."/>
            <person name="Chao Y."/>
            <person name="Chu M."/>
            <person name="Cheng C."/>
            <person name="Hour A."/>
            <person name="Lee P."/>
            <person name="Lin S."/>
            <person name="Lin Y."/>
            <person name="Liou J."/>
            <person name="Liu S."/>
            <person name="Hsing Y."/>
            <person name="Raghuvanshi S."/>
            <person name="Mohanty A."/>
            <person name="Bharti A.K."/>
            <person name="Gaur A."/>
            <person name="Gupta V."/>
            <person name="Kumar D."/>
            <person name="Ravi V."/>
            <person name="Vij S."/>
            <person name="Kapur A."/>
            <person name="Khurana P."/>
            <person name="Khurana P."/>
            <person name="Khurana J.P."/>
            <person name="Tyagi A.K."/>
            <person name="Gaikwad K."/>
            <person name="Singh A."/>
            <person name="Dalal V."/>
            <person name="Srivastava S."/>
            <person name="Dixit A."/>
            <person name="Pal A.K."/>
            <person name="Ghazi I.A."/>
            <person name="Yadav M."/>
            <person name="Pandit A."/>
            <person name="Bhargava A."/>
            <person name="Sureshbabu K."/>
            <person name="Batra K."/>
            <person name="Sharma T.R."/>
            <person name="Mohapatra T."/>
            <person name="Singh N.K."/>
            <person name="Messing J."/>
            <person name="Nelson A.B."/>
            <person name="Fuks G."/>
            <person name="Kavchok S."/>
            <person name="Keizer G."/>
            <person name="Linton E."/>
            <person name="Llaca V."/>
            <person name="Song R."/>
            <person name="Tanyolac B."/>
            <person name="Young S."/>
            <person name="Ho-Il K."/>
            <person name="Hahn J.H."/>
            <person name="Sangsakoo G."/>
            <person name="Vanavichit A."/>
            <person name="de Mattos Luiz.A.T."/>
            <person name="Zimmer P.D."/>
            <person name="Malone G."/>
            <person name="Dellagostin O."/>
            <person name="de Oliveira A.C."/>
            <person name="Bevan M."/>
            <person name="Bancroft I."/>
            <person name="Minx P."/>
            <person name="Cordum H."/>
            <person name="Wilson R."/>
            <person name="Cheng Z."/>
            <person name="Jin W."/>
            <person name="Jiang J."/>
            <person name="Leong S.A."/>
            <person name="Iwama H."/>
            <person name="Gojobori T."/>
            <person name="Itoh T."/>
            <person name="Niimura Y."/>
            <person name="Fujii Y."/>
            <person name="Habara T."/>
            <person name="Sakai H."/>
            <person name="Sato Y."/>
            <person name="Wilson G."/>
            <person name="Kumar K."/>
            <person name="McCouch S."/>
            <person name="Juretic N."/>
            <person name="Hoen D."/>
            <person name="Wright S."/>
            <person name="Bruskiewich R."/>
            <person name="Bureau T."/>
            <person name="Miyao A."/>
            <person name="Hirochika H."/>
            <person name="Nishikawa T."/>
            <person name="Kadowaki K."/>
            <person name="Sugiura M."/>
            <person name="Burr B."/>
            <person name="Sasaki T."/>
        </authorList>
    </citation>
    <scope>NUCLEOTIDE SEQUENCE [LARGE SCALE GENOMIC DNA]</scope>
    <source>
        <strain evidence="2">cv. Nipponbare</strain>
    </source>
</reference>
<organism evidence="1 2">
    <name type="scientific">Oryza sativa subsp. japonica</name>
    <name type="common">Rice</name>
    <dbReference type="NCBI Taxonomy" id="39947"/>
    <lineage>
        <taxon>Eukaryota</taxon>
        <taxon>Viridiplantae</taxon>
        <taxon>Streptophyta</taxon>
        <taxon>Embryophyta</taxon>
        <taxon>Tracheophyta</taxon>
        <taxon>Spermatophyta</taxon>
        <taxon>Magnoliopsida</taxon>
        <taxon>Liliopsida</taxon>
        <taxon>Poales</taxon>
        <taxon>Poaceae</taxon>
        <taxon>BOP clade</taxon>
        <taxon>Oryzoideae</taxon>
        <taxon>Oryzeae</taxon>
        <taxon>Oryzinae</taxon>
        <taxon>Oryza</taxon>
        <taxon>Oryza sativa</taxon>
    </lineage>
</organism>
<proteinExistence type="predicted"/>
<reference evidence="1 2" key="3">
    <citation type="journal article" date="2013" name="Rice">
        <title>Improvement of the Oryza sativa Nipponbare reference genome using next generation sequence and optical map data.</title>
        <authorList>
            <person name="Kawahara Y."/>
            <person name="de la Bastide M."/>
            <person name="Hamilton J.P."/>
            <person name="Kanamori H."/>
            <person name="McCombie W.R."/>
            <person name="Ouyang S."/>
            <person name="Schwartz D.C."/>
            <person name="Tanaka T."/>
            <person name="Wu J."/>
            <person name="Zhou S."/>
            <person name="Childs K.L."/>
            <person name="Davidson R.M."/>
            <person name="Lin H."/>
            <person name="Quesada-Ocampo L."/>
            <person name="Vaillancourt B."/>
            <person name="Sakai H."/>
            <person name="Lee S.S."/>
            <person name="Kim J."/>
            <person name="Numa H."/>
            <person name="Itoh T."/>
            <person name="Buell C.R."/>
            <person name="Matsumoto T."/>
        </authorList>
    </citation>
    <scope>NUCLEOTIDE SEQUENCE [LARGE SCALE GENOMIC DNA]</scope>
    <source>
        <strain evidence="2">cv. Nipponbare</strain>
    </source>
</reference>
<dbReference type="EMBL" id="AP014962">
    <property type="protein sequence ID" value="BAS97442.1"/>
    <property type="molecule type" value="Genomic_DNA"/>
</dbReference>
<dbReference type="PaxDb" id="39947-A0A0P0WVP9"/>
<sequence length="40" mass="4610">RRETTRSRGSKELVRSVSLVEAATPAWQSRPSMVNYLINY</sequence>
<gene>
    <name evidence="1" type="ordered locus">Os06g0311700</name>
    <name evidence="1" type="ORF">OSNPB_060311700</name>
</gene>